<dbReference type="Pfam" id="PF20221">
    <property type="entry name" value="DUF6580"/>
    <property type="match status" value="1"/>
</dbReference>
<feature type="transmembrane region" description="Helical" evidence="1">
    <location>
        <begin position="80"/>
        <end position="97"/>
    </location>
</feature>
<accession>A0ABV8QY65</accession>
<dbReference type="Proteomes" id="UP001595907">
    <property type="component" value="Unassembled WGS sequence"/>
</dbReference>
<evidence type="ECO:0000256" key="1">
    <source>
        <dbReference type="SAM" id="Phobius"/>
    </source>
</evidence>
<reference evidence="3" key="1">
    <citation type="journal article" date="2019" name="Int. J. Syst. Evol. Microbiol.">
        <title>The Global Catalogue of Microorganisms (GCM) 10K type strain sequencing project: providing services to taxonomists for standard genome sequencing and annotation.</title>
        <authorList>
            <consortium name="The Broad Institute Genomics Platform"/>
            <consortium name="The Broad Institute Genome Sequencing Center for Infectious Disease"/>
            <person name="Wu L."/>
            <person name="Ma J."/>
        </authorList>
    </citation>
    <scope>NUCLEOTIDE SEQUENCE [LARGE SCALE GENOMIC DNA]</scope>
    <source>
        <strain evidence="3">CECT 8289</strain>
    </source>
</reference>
<gene>
    <name evidence="2" type="ORF">ACFOWM_13605</name>
</gene>
<dbReference type="EMBL" id="JBHSCZ010000005">
    <property type="protein sequence ID" value="MFC4263924.1"/>
    <property type="molecule type" value="Genomic_DNA"/>
</dbReference>
<dbReference type="RefSeq" id="WP_379711080.1">
    <property type="nucleotide sequence ID" value="NZ_JBHSCZ010000005.1"/>
</dbReference>
<keyword evidence="3" id="KW-1185">Reference proteome</keyword>
<comment type="caution">
    <text evidence="2">The sequence shown here is derived from an EMBL/GenBank/DDBJ whole genome shotgun (WGS) entry which is preliminary data.</text>
</comment>
<feature type="transmembrane region" description="Helical" evidence="1">
    <location>
        <begin position="6"/>
        <end position="28"/>
    </location>
</feature>
<evidence type="ECO:0000313" key="2">
    <source>
        <dbReference type="EMBL" id="MFC4263924.1"/>
    </source>
</evidence>
<name>A0ABV8QY65_9BACT</name>
<dbReference type="InterPro" id="IPR046487">
    <property type="entry name" value="DUF6580"/>
</dbReference>
<protein>
    <submittedName>
        <fullName evidence="2">DUF6580 family putative transport protein</fullName>
    </submittedName>
</protein>
<feature type="transmembrane region" description="Helical" evidence="1">
    <location>
        <begin position="146"/>
        <end position="172"/>
    </location>
</feature>
<evidence type="ECO:0000313" key="3">
    <source>
        <dbReference type="Proteomes" id="UP001595907"/>
    </source>
</evidence>
<keyword evidence="1" id="KW-1133">Transmembrane helix</keyword>
<organism evidence="2 3">
    <name type="scientific">Ferruginibacter yonginensis</name>
    <dbReference type="NCBI Taxonomy" id="1310416"/>
    <lineage>
        <taxon>Bacteria</taxon>
        <taxon>Pseudomonadati</taxon>
        <taxon>Bacteroidota</taxon>
        <taxon>Chitinophagia</taxon>
        <taxon>Chitinophagales</taxon>
        <taxon>Chitinophagaceae</taxon>
        <taxon>Ferruginibacter</taxon>
    </lineage>
</organism>
<keyword evidence="1" id="KW-0812">Transmembrane</keyword>
<sequence>MKQNNKVIAVAIIMIVAAALSRVVLYPVSFSPLIAMSIFGGAVISDKRFSLLIPIAAIFLSDVLFEVCNIAPGFYGWSQLVNYALLIGITYCGSYLQKINITTVVSYVLGSCVGFYLLSNTANFFISNPVYKMYPQTVAGYVENMIAGLPFLKTSLFATACYAAVFFGAYVLMAKTTLVKKAA</sequence>
<keyword evidence="1" id="KW-0472">Membrane</keyword>
<feature type="transmembrane region" description="Helical" evidence="1">
    <location>
        <begin position="104"/>
        <end position="126"/>
    </location>
</feature>
<proteinExistence type="predicted"/>